<evidence type="ECO:0000313" key="1">
    <source>
        <dbReference type="EMBL" id="CRZ34943.1"/>
    </source>
</evidence>
<evidence type="ECO:0000313" key="2">
    <source>
        <dbReference type="Proteomes" id="UP000236497"/>
    </source>
</evidence>
<organism evidence="1 2">
    <name type="scientific">Herbinix hemicellulosilytica</name>
    <dbReference type="NCBI Taxonomy" id="1564487"/>
    <lineage>
        <taxon>Bacteria</taxon>
        <taxon>Bacillati</taxon>
        <taxon>Bacillota</taxon>
        <taxon>Clostridia</taxon>
        <taxon>Lachnospirales</taxon>
        <taxon>Lachnospiraceae</taxon>
        <taxon>Herbinix</taxon>
    </lineage>
</organism>
<gene>
    <name evidence="1" type="ORF">HHT355_1743</name>
</gene>
<keyword evidence="2" id="KW-1185">Reference proteome</keyword>
<accession>A0A0H5SX66</accession>
<name>A0A0H5SX66_HERHM</name>
<dbReference type="Proteomes" id="UP000236497">
    <property type="component" value="Unassembled WGS sequence"/>
</dbReference>
<sequence>MMGLIDKAINRANELKDTADTISRLNEIITKSENGEVVVYKSGSGIIHLNELSKESKQKLLDTVRTALINTRNEKVAKLEELMGLIKSEPVVIAKNCITGEEIIKTDSPERKSRSRYPENMTVETVTRMYVAEGKNRREIADYFGVKESTVNNFLYLHGIRRNKREKKPDEKECP</sequence>
<dbReference type="AlphaFoldDB" id="A0A0H5SX66"/>
<reference evidence="1 2" key="1">
    <citation type="submission" date="2015-06" db="EMBL/GenBank/DDBJ databases">
        <authorList>
            <person name="Wibberg Daniel"/>
        </authorList>
    </citation>
    <scope>NUCLEOTIDE SEQUENCE [LARGE SCALE GENOMIC DNA]</scope>
    <source>
        <strain evidence="1 2">T3/55T</strain>
    </source>
</reference>
<dbReference type="EMBL" id="CVTD020000017">
    <property type="protein sequence ID" value="CRZ34943.1"/>
    <property type="molecule type" value="Genomic_DNA"/>
</dbReference>
<proteinExistence type="predicted"/>
<protein>
    <submittedName>
        <fullName evidence="1">Uncharacterized protein</fullName>
    </submittedName>
</protein>
<dbReference type="RefSeq" id="WP_103203041.1">
    <property type="nucleotide sequence ID" value="NZ_CVTD020000017.1"/>
</dbReference>